<evidence type="ECO:0000256" key="11">
    <source>
        <dbReference type="RuleBase" id="RU003615"/>
    </source>
</evidence>
<dbReference type="SMART" id="SM00642">
    <property type="entry name" value="Aamy"/>
    <property type="match status" value="1"/>
</dbReference>
<evidence type="ECO:0000256" key="3">
    <source>
        <dbReference type="ARBA" id="ARBA00008061"/>
    </source>
</evidence>
<keyword evidence="10 12" id="KW-0326">Glycosidase</keyword>
<evidence type="ECO:0000259" key="15">
    <source>
        <dbReference type="SMART" id="SM00642"/>
    </source>
</evidence>
<dbReference type="GO" id="GO:0046872">
    <property type="term" value="F:metal ion binding"/>
    <property type="evidence" value="ECO:0007669"/>
    <property type="project" value="UniProtKB-KW"/>
</dbReference>
<dbReference type="EMBL" id="RZUH01000006">
    <property type="protein sequence ID" value="KAA8827452.1"/>
    <property type="molecule type" value="Genomic_DNA"/>
</dbReference>
<dbReference type="Gene3D" id="2.60.40.1180">
    <property type="entry name" value="Golgi alpha-mannosidase II"/>
    <property type="match status" value="1"/>
</dbReference>
<keyword evidence="13" id="KW-0732">Signal</keyword>
<name>A0A5M9ZKP0_9BIFI</name>
<evidence type="ECO:0000256" key="13">
    <source>
        <dbReference type="SAM" id="SignalP"/>
    </source>
</evidence>
<dbReference type="GO" id="GO:0005975">
    <property type="term" value="P:carbohydrate metabolic process"/>
    <property type="evidence" value="ECO:0007669"/>
    <property type="project" value="InterPro"/>
</dbReference>
<evidence type="ECO:0000256" key="7">
    <source>
        <dbReference type="ARBA" id="ARBA00022801"/>
    </source>
</evidence>
<evidence type="ECO:0000256" key="10">
    <source>
        <dbReference type="ARBA" id="ARBA00023295"/>
    </source>
</evidence>
<dbReference type="GO" id="GO:0004556">
    <property type="term" value="F:alpha-amylase activity"/>
    <property type="evidence" value="ECO:0007669"/>
    <property type="project" value="UniProtKB-UniRule"/>
</dbReference>
<feature type="signal peptide" evidence="13">
    <location>
        <begin position="1"/>
        <end position="25"/>
    </location>
</feature>
<evidence type="ECO:0000256" key="6">
    <source>
        <dbReference type="ARBA" id="ARBA00022723"/>
    </source>
</evidence>
<dbReference type="Pfam" id="PF00128">
    <property type="entry name" value="Alpha-amylase"/>
    <property type="match status" value="1"/>
</dbReference>
<dbReference type="InterPro" id="IPR031319">
    <property type="entry name" value="A-amylase_C"/>
</dbReference>
<organism evidence="16 17">
    <name type="scientific">Bifidobacterium myosotis</name>
    <dbReference type="NCBI Taxonomy" id="1630166"/>
    <lineage>
        <taxon>Bacteria</taxon>
        <taxon>Bacillati</taxon>
        <taxon>Actinomycetota</taxon>
        <taxon>Actinomycetes</taxon>
        <taxon>Bifidobacteriales</taxon>
        <taxon>Bifidobacteriaceae</taxon>
        <taxon>Bifidobacterium</taxon>
    </lineage>
</organism>
<dbReference type="Gene3D" id="3.20.20.80">
    <property type="entry name" value="Glycosidases"/>
    <property type="match status" value="1"/>
</dbReference>
<comment type="cofactor">
    <cofactor evidence="2">
        <name>Ca(2+)</name>
        <dbReference type="ChEBI" id="CHEBI:29108"/>
    </cofactor>
</comment>
<sequence length="580" mass="61573">MRMWAKARGFGGLVGLMRKMTAAFASLVAALASASMLPSVPSAVAAEQRGDVIVIAFQTNWNSVARECAETYGPEGVGFVQVSPPQESITGTQWWTSYQPVSYRLDSKLGTESEFKDMVEECGAAGVGVIADVVINHMAGADRSGMGVAGSAFDGAGDFPAVPYTAANFHDCIQNVSNYRDADNVQNCRLTGLQDLDTGQEYVRVRLAEYMAKLLDLGVAGFRVDAVKHISADDMAAIKSELARRTDVDLDDVLFEQEVIGSASEAKEIQPSNYLRTGKVSEFNVNARLKEAFDGDINSSSFGLARIGASASWVESDKAAVWVTNWDTERNGSALTYKDGAKYLLANAFLLAYGYGQPHLYSGYYFGDTDDGAPGATATTVADMVCPENGDETDGTWQCAQRWTAIRGMIGFHNAVSGTEVVDWREYGENVVGFGRGEIGYLAVNNSDTPVTRTFATSMPAGVYCNVYASGDCSAAVSVKADGTFEATMPAGSAVAVYAGATPGDWSGKRRVDPADPDWFVASAAEMAAAQPTAQADAVMDGETAEAIEETSRSAGLSVVVMAAAMLLVTVAARVRRFVS</sequence>
<comment type="catalytic activity">
    <reaction evidence="1 12">
        <text>Endohydrolysis of (1-&gt;4)-alpha-D-glucosidic linkages in polysaccharides containing three or more (1-&gt;4)-alpha-linked D-glucose units.</text>
        <dbReference type="EC" id="3.2.1.1"/>
    </reaction>
</comment>
<dbReference type="PANTHER" id="PTHR43447">
    <property type="entry name" value="ALPHA-AMYLASE"/>
    <property type="match status" value="1"/>
</dbReference>
<dbReference type="InterPro" id="IPR006048">
    <property type="entry name" value="A-amylase/branching_C"/>
</dbReference>
<evidence type="ECO:0000256" key="12">
    <source>
        <dbReference type="RuleBase" id="RU361134"/>
    </source>
</evidence>
<evidence type="ECO:0000259" key="14">
    <source>
        <dbReference type="SMART" id="SM00632"/>
    </source>
</evidence>
<evidence type="ECO:0000256" key="2">
    <source>
        <dbReference type="ARBA" id="ARBA00001913"/>
    </source>
</evidence>
<reference evidence="16 17" key="1">
    <citation type="journal article" date="2019" name="Syst. Appl. Microbiol.">
        <title>Characterization of Bifidobacterium species in feaces of the Egyptian fruit bat: Description of B. vespertilionis sp. nov. and B. rousetti sp. nov.</title>
        <authorList>
            <person name="Modesto M."/>
            <person name="Satti M."/>
            <person name="Watanabe K."/>
            <person name="Puglisi E."/>
            <person name="Morelli L."/>
            <person name="Huang C.-H."/>
            <person name="Liou J.-S."/>
            <person name="Miyashita M."/>
            <person name="Tamura T."/>
            <person name="Saito S."/>
            <person name="Mori K."/>
            <person name="Huang L."/>
            <person name="Sciavilla P."/>
            <person name="Sandri C."/>
            <person name="Spiezio C."/>
            <person name="Vitali F."/>
            <person name="Cavalieri D."/>
            <person name="Perpetuini G."/>
            <person name="Tofalo R."/>
            <person name="Bonetti A."/>
            <person name="Arita M."/>
            <person name="Mattarelli P."/>
        </authorList>
    </citation>
    <scope>NUCLEOTIDE SEQUENCE [LARGE SCALE GENOMIC DNA]</scope>
    <source>
        <strain evidence="16 17">RST17</strain>
    </source>
</reference>
<comment type="similarity">
    <text evidence="3 11">Belongs to the glycosyl hydrolase 13 family.</text>
</comment>
<dbReference type="EC" id="3.2.1.1" evidence="4 12"/>
<feature type="domain" description="Alpha-amylase C-terminal" evidence="14">
    <location>
        <begin position="422"/>
        <end position="502"/>
    </location>
</feature>
<evidence type="ECO:0000256" key="4">
    <source>
        <dbReference type="ARBA" id="ARBA00012595"/>
    </source>
</evidence>
<dbReference type="InterPro" id="IPR013780">
    <property type="entry name" value="Glyco_hydro_b"/>
</dbReference>
<evidence type="ECO:0000313" key="17">
    <source>
        <dbReference type="Proteomes" id="UP000410049"/>
    </source>
</evidence>
<comment type="caution">
    <text evidence="16">The sequence shown here is derived from an EMBL/GenBank/DDBJ whole genome shotgun (WGS) entry which is preliminary data.</text>
</comment>
<protein>
    <recommendedName>
        <fullName evidence="5 12">Alpha-amylase</fullName>
        <ecNumber evidence="4 12">3.2.1.1</ecNumber>
    </recommendedName>
</protein>
<dbReference type="PRINTS" id="PR00110">
    <property type="entry name" value="ALPHAAMYLASE"/>
</dbReference>
<evidence type="ECO:0000256" key="1">
    <source>
        <dbReference type="ARBA" id="ARBA00000548"/>
    </source>
</evidence>
<keyword evidence="9 12" id="KW-0119">Carbohydrate metabolism</keyword>
<dbReference type="SUPFAM" id="SSF51445">
    <property type="entry name" value="(Trans)glycosidases"/>
    <property type="match status" value="1"/>
</dbReference>
<dbReference type="Pfam" id="PF02806">
    <property type="entry name" value="Alpha-amylase_C"/>
    <property type="match status" value="1"/>
</dbReference>
<dbReference type="AlphaFoldDB" id="A0A5M9ZKP0"/>
<dbReference type="RefSeq" id="WP_150379582.1">
    <property type="nucleotide sequence ID" value="NZ_RZUH01000006.1"/>
</dbReference>
<dbReference type="Proteomes" id="UP000410049">
    <property type="component" value="Unassembled WGS sequence"/>
</dbReference>
<keyword evidence="8" id="KW-0106">Calcium</keyword>
<evidence type="ECO:0000256" key="8">
    <source>
        <dbReference type="ARBA" id="ARBA00022837"/>
    </source>
</evidence>
<gene>
    <name evidence="16" type="ORF">EMO91_08545</name>
</gene>
<dbReference type="SMART" id="SM00632">
    <property type="entry name" value="Aamy_C"/>
    <property type="match status" value="1"/>
</dbReference>
<feature type="domain" description="Glycosyl hydrolase family 13 catalytic" evidence="15">
    <location>
        <begin position="51"/>
        <end position="413"/>
    </location>
</feature>
<keyword evidence="6" id="KW-0479">Metal-binding</keyword>
<feature type="chain" id="PRO_5038598734" description="Alpha-amylase" evidence="13">
    <location>
        <begin position="26"/>
        <end position="580"/>
    </location>
</feature>
<dbReference type="InterPro" id="IPR017853">
    <property type="entry name" value="GH"/>
</dbReference>
<evidence type="ECO:0000256" key="9">
    <source>
        <dbReference type="ARBA" id="ARBA00023277"/>
    </source>
</evidence>
<keyword evidence="7 12" id="KW-0378">Hydrolase</keyword>
<dbReference type="SUPFAM" id="SSF51011">
    <property type="entry name" value="Glycosyl hydrolase domain"/>
    <property type="match status" value="1"/>
</dbReference>
<dbReference type="InterPro" id="IPR006046">
    <property type="entry name" value="Alpha_amylase"/>
</dbReference>
<evidence type="ECO:0000256" key="5">
    <source>
        <dbReference type="ARBA" id="ARBA00017303"/>
    </source>
</evidence>
<dbReference type="InterPro" id="IPR006047">
    <property type="entry name" value="GH13_cat_dom"/>
</dbReference>
<evidence type="ECO:0000313" key="16">
    <source>
        <dbReference type="EMBL" id="KAA8827452.1"/>
    </source>
</evidence>
<dbReference type="CDD" id="cd11317">
    <property type="entry name" value="AmyAc_bac_euk_AmyA"/>
    <property type="match status" value="1"/>
</dbReference>
<proteinExistence type="inferred from homology"/>
<accession>A0A5M9ZKP0</accession>